<dbReference type="FunCoup" id="F6HKF9">
    <property type="interactions" value="277"/>
</dbReference>
<dbReference type="Pfam" id="PF00067">
    <property type="entry name" value="p450"/>
    <property type="match status" value="2"/>
</dbReference>
<keyword evidence="2 5" id="KW-0479">Metal-binding</keyword>
<dbReference type="AlphaFoldDB" id="F6HKF9"/>
<name>F6HKF9_VITVI</name>
<dbReference type="FunFam" id="1.10.630.10:FF:000007">
    <property type="entry name" value="Cytochrome P450 76C4"/>
    <property type="match status" value="2"/>
</dbReference>
<dbReference type="HOGENOM" id="CLU_001570_0_5_1"/>
<dbReference type="PRINTS" id="PR00463">
    <property type="entry name" value="EP450I"/>
</dbReference>
<evidence type="ECO:0000256" key="1">
    <source>
        <dbReference type="ARBA" id="ARBA00010617"/>
    </source>
</evidence>
<reference evidence="8" key="1">
    <citation type="journal article" date="2007" name="Nature">
        <title>The grapevine genome sequence suggests ancestral hexaploidization in major angiosperm phyla.</title>
        <authorList>
            <consortium name="The French-Italian Public Consortium for Grapevine Genome Characterization."/>
            <person name="Jaillon O."/>
            <person name="Aury J.-M."/>
            <person name="Noel B."/>
            <person name="Policriti A."/>
            <person name="Clepet C."/>
            <person name="Casagrande A."/>
            <person name="Choisne N."/>
            <person name="Aubourg S."/>
            <person name="Vitulo N."/>
            <person name="Jubin C."/>
            <person name="Vezzi A."/>
            <person name="Legeai F."/>
            <person name="Hugueney P."/>
            <person name="Dasilva C."/>
            <person name="Horner D."/>
            <person name="Mica E."/>
            <person name="Jublot D."/>
            <person name="Poulain J."/>
            <person name="Bruyere C."/>
            <person name="Billault A."/>
            <person name="Segurens B."/>
            <person name="Gouyvenoux M."/>
            <person name="Ugarte E."/>
            <person name="Cattonaro F."/>
            <person name="Anthouard V."/>
            <person name="Vico V."/>
            <person name="Del Fabbro C."/>
            <person name="Alaux M."/>
            <person name="Di Gaspero G."/>
            <person name="Dumas V."/>
            <person name="Felice N."/>
            <person name="Paillard S."/>
            <person name="Juman I."/>
            <person name="Moroldo M."/>
            <person name="Scalabrin S."/>
            <person name="Canaguier A."/>
            <person name="Le Clainche I."/>
            <person name="Malacrida G."/>
            <person name="Durand E."/>
            <person name="Pesole G."/>
            <person name="Laucou V."/>
            <person name="Chatelet P."/>
            <person name="Merdinoglu D."/>
            <person name="Delledonne M."/>
            <person name="Pezzotti M."/>
            <person name="Lecharny A."/>
            <person name="Scarpelli C."/>
            <person name="Artiguenave F."/>
            <person name="Pe M.E."/>
            <person name="Valle G."/>
            <person name="Morgante M."/>
            <person name="Caboche M."/>
            <person name="Adam-Blondon A.-F."/>
            <person name="Weissenbach J."/>
            <person name="Quetier F."/>
            <person name="Wincker P."/>
        </authorList>
    </citation>
    <scope>NUCLEOTIDE SEQUENCE [LARGE SCALE GENOMIC DNA]</scope>
    <source>
        <strain evidence="8">cv. Pinot noir / PN40024</strain>
    </source>
</reference>
<dbReference type="PANTHER" id="PTHR47950">
    <property type="entry name" value="CYTOCHROME P450, FAMILY 76, SUBFAMILY C, POLYPEPTIDE 5-RELATED"/>
    <property type="match status" value="1"/>
</dbReference>
<dbReference type="InterPro" id="IPR002401">
    <property type="entry name" value="Cyt_P450_E_grp-I"/>
</dbReference>
<keyword evidence="3" id="KW-0560">Oxidoreductase</keyword>
<evidence type="ECO:0000256" key="5">
    <source>
        <dbReference type="PIRSR" id="PIRSR602401-1"/>
    </source>
</evidence>
<evidence type="ECO:0000313" key="8">
    <source>
        <dbReference type="Proteomes" id="UP000009183"/>
    </source>
</evidence>
<dbReference type="InParanoid" id="F6HKF9"/>
<comment type="similarity">
    <text evidence="1">Belongs to the cytochrome P450 family.</text>
</comment>
<keyword evidence="8" id="KW-1185">Reference proteome</keyword>
<keyword evidence="6" id="KW-0812">Transmembrane</keyword>
<gene>
    <name evidence="7" type="ordered locus">VIT_08s0007g04130</name>
</gene>
<dbReference type="GO" id="GO:0016491">
    <property type="term" value="F:oxidoreductase activity"/>
    <property type="evidence" value="ECO:0000318"/>
    <property type="project" value="GO_Central"/>
</dbReference>
<evidence type="ECO:0000256" key="2">
    <source>
        <dbReference type="ARBA" id="ARBA00022723"/>
    </source>
</evidence>
<accession>F6HKF9</accession>
<dbReference type="Gene3D" id="1.10.630.10">
    <property type="entry name" value="Cytochrome P450"/>
    <property type="match status" value="2"/>
</dbReference>
<organism evidence="7 8">
    <name type="scientific">Vitis vinifera</name>
    <name type="common">Grape</name>
    <dbReference type="NCBI Taxonomy" id="29760"/>
    <lineage>
        <taxon>Eukaryota</taxon>
        <taxon>Viridiplantae</taxon>
        <taxon>Streptophyta</taxon>
        <taxon>Embryophyta</taxon>
        <taxon>Tracheophyta</taxon>
        <taxon>Spermatophyta</taxon>
        <taxon>Magnoliopsida</taxon>
        <taxon>eudicotyledons</taxon>
        <taxon>Gunneridae</taxon>
        <taxon>Pentapetalae</taxon>
        <taxon>rosids</taxon>
        <taxon>Vitales</taxon>
        <taxon>Vitaceae</taxon>
        <taxon>Viteae</taxon>
        <taxon>Vitis</taxon>
    </lineage>
</organism>
<dbReference type="Proteomes" id="UP000009183">
    <property type="component" value="Chromosome 8"/>
</dbReference>
<proteinExistence type="inferred from homology"/>
<dbReference type="GO" id="GO:0005506">
    <property type="term" value="F:iron ion binding"/>
    <property type="evidence" value="ECO:0007669"/>
    <property type="project" value="InterPro"/>
</dbReference>
<feature type="transmembrane region" description="Helical" evidence="6">
    <location>
        <begin position="1017"/>
        <end position="1037"/>
    </location>
</feature>
<comment type="cofactor">
    <cofactor evidence="5">
        <name>heme</name>
        <dbReference type="ChEBI" id="CHEBI:30413"/>
    </cofactor>
</comment>
<dbReference type="PANTHER" id="PTHR47950:SF13">
    <property type="entry name" value="CYTOCHROME P450, FAMILY 76, SUBFAMILY G, POLYPEPTIDE 1"/>
    <property type="match status" value="1"/>
</dbReference>
<dbReference type="EMBL" id="FN595991">
    <property type="protein sequence ID" value="CCB55381.1"/>
    <property type="molecule type" value="Genomic_DNA"/>
</dbReference>
<dbReference type="PRINTS" id="PR00385">
    <property type="entry name" value="P450"/>
</dbReference>
<evidence type="ECO:0000256" key="4">
    <source>
        <dbReference type="ARBA" id="ARBA00023004"/>
    </source>
</evidence>
<evidence type="ECO:0000313" key="7">
    <source>
        <dbReference type="EMBL" id="CCB55381.1"/>
    </source>
</evidence>
<keyword evidence="5" id="KW-0349">Heme</keyword>
<keyword evidence="6" id="KW-0472">Membrane</keyword>
<dbReference type="InterPro" id="IPR036396">
    <property type="entry name" value="Cyt_P450_sf"/>
</dbReference>
<keyword evidence="4 5" id="KW-0408">Iron</keyword>
<dbReference type="GO" id="GO:0020037">
    <property type="term" value="F:heme binding"/>
    <property type="evidence" value="ECO:0007669"/>
    <property type="project" value="InterPro"/>
</dbReference>
<protein>
    <recommendedName>
        <fullName evidence="9">Cytochrome P450 76A2</fullName>
    </recommendedName>
</protein>
<evidence type="ECO:0000256" key="3">
    <source>
        <dbReference type="ARBA" id="ARBA00023002"/>
    </source>
</evidence>
<dbReference type="GO" id="GO:0016705">
    <property type="term" value="F:oxidoreductase activity, acting on paired donors, with incorporation or reduction of molecular oxygen"/>
    <property type="evidence" value="ECO:0007669"/>
    <property type="project" value="InterPro"/>
</dbReference>
<dbReference type="PROSITE" id="PS00086">
    <property type="entry name" value="CYTOCHROME_P450"/>
    <property type="match status" value="2"/>
</dbReference>
<dbReference type="GO" id="GO:0004497">
    <property type="term" value="F:monooxygenase activity"/>
    <property type="evidence" value="ECO:0007669"/>
    <property type="project" value="InterPro"/>
</dbReference>
<dbReference type="InterPro" id="IPR017972">
    <property type="entry name" value="Cyt_P450_CS"/>
</dbReference>
<evidence type="ECO:0008006" key="9">
    <source>
        <dbReference type="Google" id="ProtNLM"/>
    </source>
</evidence>
<dbReference type="InterPro" id="IPR001128">
    <property type="entry name" value="Cyt_P450"/>
</dbReference>
<dbReference type="SUPFAM" id="SSF48264">
    <property type="entry name" value="Cytochrome P450"/>
    <property type="match status" value="2"/>
</dbReference>
<dbReference type="PaxDb" id="29760-VIT_08s0007g04130.t01"/>
<dbReference type="eggNOG" id="KOG0156">
    <property type="taxonomic scope" value="Eukaryota"/>
</dbReference>
<dbReference type="CDD" id="cd11073">
    <property type="entry name" value="CYP76-like"/>
    <property type="match status" value="2"/>
</dbReference>
<dbReference type="SMR" id="F6HKF9"/>
<sequence>MEYEMVGIVIALVLWAVWAMVTERRHRRLEELGQLPPGPRSWPVVGNIFQLGWAPHVSFAKLAGKHGPIMTLWLGSMSTVVISSNEVAREMFKNHDVVLAGRKIYEAMKGDRGNEGSIITAQYGPQWRMLRRLCTSEFFVTSRLDAMRGVRGGCIDRMVQFVTEAGTSGTHAIDVGRFIFLMAFNLIGNLMFSKDLLDPKSERGAEFFYHAGKVMELAGRPNVADFLPILRWFDPQGIRRKTQFHVERAFAIAGGFIKERMETMAKGSGEAKSKDFLDVLLEFRGDGVEEPSRFSSRTINVIVFEMFTAGTDTTTSTLEWAMAELLHTPRILNKVQAELRSVVKPGSKLEEKDMENLPYLIAVIKETLRLHPPLPFLVPHMAMNSCKMLGYCIPKETQVLVNVWAIGRDPKTWKDPLVFMPERFLEPNMVDYKGHHFEFIPFGSGRRMCPAVPLASRVLPLALGSLLHSFNWVLPDGLNPKEMDMTERMGITLRKSVPLRAMPVPYKGIQTQMEWTTNFLVWLIIPFLSALLLLLHRLKSGFNKHLPPGPPGWPIFGNIFDLGTLPHQKLAGLRDTYGDVVWLNLGYIGTMVVQSSKAAAELFKNHDLSFSDRSIHETMRVHQYNESSLSLAPYGPYWRSLRRLVTVDMLTMKRINETVPIRRKCVDDLLLWIEEEARGMDGTATGLELGRFFFLATFNMIGNLMLSRDLLDPQSRKGSEFFTAMRISMESSGHTNFADFFPWLKWLDPQGLKKRMEVDLGKSIEIASGFVKERMRQGRAEESKRKDFLDVLLEFQGDGKDEATKISEKGINIFITEMFMAASETTSSTMEWAMTELLRSPESMTKVKAELGRVIGEKRKLEESDLDDLPYLHAVVKETLRLHPAAPFLVPRRAVEDTKFMGYHIPKGTQVFVNVWAIGREAETWDDALCFKPERFVDSNMDYKGQNFEFIPFGAGRRICVGIPLAYRVLHFVLGSLLHHFDWQLERNVTPETMDMKERRGIVICKFHPLKANLSQFLYSFLNVCVNFLIMYIKIVSNKKYSLNPYN</sequence>
<feature type="binding site" description="axial binding residue" evidence="5">
    <location>
        <position position="449"/>
    </location>
    <ligand>
        <name>heme</name>
        <dbReference type="ChEBI" id="CHEBI:30413"/>
    </ligand>
    <ligandPart>
        <name>Fe</name>
        <dbReference type="ChEBI" id="CHEBI:18248"/>
    </ligandPart>
</feature>
<keyword evidence="6" id="KW-1133">Transmembrane helix</keyword>
<evidence type="ECO:0000256" key="6">
    <source>
        <dbReference type="SAM" id="Phobius"/>
    </source>
</evidence>